<dbReference type="Proteomes" id="UP001152320">
    <property type="component" value="Chromosome 5"/>
</dbReference>
<feature type="region of interest" description="Disordered" evidence="10">
    <location>
        <begin position="22"/>
        <end position="47"/>
    </location>
</feature>
<keyword evidence="4 8" id="KW-0479">Metal-binding</keyword>
<keyword evidence="6 8" id="KW-0408">Iron</keyword>
<dbReference type="PRINTS" id="PR00463">
    <property type="entry name" value="EP450I"/>
</dbReference>
<dbReference type="InterPro" id="IPR017972">
    <property type="entry name" value="Cyt_P450_CS"/>
</dbReference>
<dbReference type="PANTHER" id="PTHR24279">
    <property type="entry name" value="CYTOCHROME P450"/>
    <property type="match status" value="1"/>
</dbReference>
<dbReference type="SUPFAM" id="SSF48264">
    <property type="entry name" value="Cytochrome P450"/>
    <property type="match status" value="1"/>
</dbReference>
<accession>A0A9Q1HDS9</accession>
<dbReference type="InterPro" id="IPR036396">
    <property type="entry name" value="Cyt_P450_sf"/>
</dbReference>
<dbReference type="GO" id="GO:0016705">
    <property type="term" value="F:oxidoreductase activity, acting on paired donors, with incorporation or reduction of molecular oxygen"/>
    <property type="evidence" value="ECO:0007669"/>
    <property type="project" value="InterPro"/>
</dbReference>
<evidence type="ECO:0000256" key="5">
    <source>
        <dbReference type="ARBA" id="ARBA00023002"/>
    </source>
</evidence>
<feature type="binding site" description="axial binding residue" evidence="8">
    <location>
        <position position="502"/>
    </location>
    <ligand>
        <name>heme</name>
        <dbReference type="ChEBI" id="CHEBI:30413"/>
    </ligand>
    <ligandPart>
        <name>Fe</name>
        <dbReference type="ChEBI" id="CHEBI:18248"/>
    </ligandPart>
</feature>
<evidence type="ECO:0000256" key="4">
    <source>
        <dbReference type="ARBA" id="ARBA00022723"/>
    </source>
</evidence>
<sequence>MFPVSRRCLLCSGRLSLSTKYPTTRRRSAVPAAATAPPPSPEKDSPTMIEVPTICLDPTAQKGENLRVKPYEEVPGPVGLPFIGSLLDYVGNGPYSMKKMHLAIIDRFRQYGPIFKETLVGSTHVHIIEPHDVKELIRLEGVTPRRITLDPMVAYRKLRKRNIGMSNLQGEEWRRLRQPFNHLMFKPGQINTYIPKVEECADDFCTLMRELRTPDGEVPDYMRQMQRWTLETLADVVLNTRIGCMDKHLSELAERVITSAIHFITGLGDLMYSFPLYKYGIYTETWRKFATAQDFFFEFVQPYVLETIESMKKDERAVKLGSDYHRMERNATFLESLLAMHTNTELEVISELLNDLLLGAIDTVSSMFSFVIYNLSRNPHCQEKVYEEINAVLPPGTPITPEALQMLPYLKAFVKESTSHFCFRLFPAVDGTSRILDTDITLSGYNIPANTIIRIHAVAGMMSEYVPEPEIFKPERWLRTADSTILASPYLTMAFGVGPRMCLGKRLAELQINIGIIKLLQNFRFEWHHPDVTLDAQITNRPSRPVQPKVIDR</sequence>
<comment type="similarity">
    <text evidence="2 9">Belongs to the cytochrome P450 family.</text>
</comment>
<keyword evidence="7 9" id="KW-0503">Monooxygenase</keyword>
<reference evidence="11" key="1">
    <citation type="submission" date="2021-10" db="EMBL/GenBank/DDBJ databases">
        <title>Tropical sea cucumber genome reveals ecological adaptation and Cuvierian tubules defense mechanism.</title>
        <authorList>
            <person name="Chen T."/>
        </authorList>
    </citation>
    <scope>NUCLEOTIDE SEQUENCE</scope>
    <source>
        <strain evidence="11">Nanhai2018</strain>
        <tissue evidence="11">Muscle</tissue>
    </source>
</reference>
<evidence type="ECO:0000313" key="12">
    <source>
        <dbReference type="Proteomes" id="UP001152320"/>
    </source>
</evidence>
<dbReference type="PROSITE" id="PS00086">
    <property type="entry name" value="CYTOCHROME_P450"/>
    <property type="match status" value="1"/>
</dbReference>
<keyword evidence="3 8" id="KW-0349">Heme</keyword>
<dbReference type="PANTHER" id="PTHR24279:SF120">
    <property type="entry name" value="CYTOCHROME P450"/>
    <property type="match status" value="1"/>
</dbReference>
<name>A0A9Q1HDS9_HOLLE</name>
<comment type="caution">
    <text evidence="11">The sequence shown here is derived from an EMBL/GenBank/DDBJ whole genome shotgun (WGS) entry which is preliminary data.</text>
</comment>
<dbReference type="OrthoDB" id="3945418at2759"/>
<keyword evidence="12" id="KW-1185">Reference proteome</keyword>
<gene>
    <name evidence="11" type="ORF">HOLleu_13286</name>
</gene>
<dbReference type="EMBL" id="JAIZAY010000005">
    <property type="protein sequence ID" value="KAJ8042270.1"/>
    <property type="molecule type" value="Genomic_DNA"/>
</dbReference>
<evidence type="ECO:0000256" key="1">
    <source>
        <dbReference type="ARBA" id="ARBA00001971"/>
    </source>
</evidence>
<dbReference type="GO" id="GO:0004497">
    <property type="term" value="F:monooxygenase activity"/>
    <property type="evidence" value="ECO:0007669"/>
    <property type="project" value="UniProtKB-KW"/>
</dbReference>
<dbReference type="CDD" id="cd11054">
    <property type="entry name" value="CYP24A1-like"/>
    <property type="match status" value="1"/>
</dbReference>
<dbReference type="Pfam" id="PF00067">
    <property type="entry name" value="p450"/>
    <property type="match status" value="1"/>
</dbReference>
<dbReference type="InterPro" id="IPR001128">
    <property type="entry name" value="Cyt_P450"/>
</dbReference>
<protein>
    <submittedName>
        <fullName evidence="11">Cytochrome P450 10</fullName>
    </submittedName>
</protein>
<dbReference type="AlphaFoldDB" id="A0A9Q1HDS9"/>
<proteinExistence type="inferred from homology"/>
<evidence type="ECO:0000256" key="7">
    <source>
        <dbReference type="ARBA" id="ARBA00023033"/>
    </source>
</evidence>
<evidence type="ECO:0000256" key="9">
    <source>
        <dbReference type="RuleBase" id="RU000461"/>
    </source>
</evidence>
<comment type="cofactor">
    <cofactor evidence="1 8">
        <name>heme</name>
        <dbReference type="ChEBI" id="CHEBI:30413"/>
    </cofactor>
</comment>
<organism evidence="11 12">
    <name type="scientific">Holothuria leucospilota</name>
    <name type="common">Black long sea cucumber</name>
    <name type="synonym">Mertensiothuria leucospilota</name>
    <dbReference type="NCBI Taxonomy" id="206669"/>
    <lineage>
        <taxon>Eukaryota</taxon>
        <taxon>Metazoa</taxon>
        <taxon>Echinodermata</taxon>
        <taxon>Eleutherozoa</taxon>
        <taxon>Echinozoa</taxon>
        <taxon>Holothuroidea</taxon>
        <taxon>Aspidochirotacea</taxon>
        <taxon>Aspidochirotida</taxon>
        <taxon>Holothuriidae</taxon>
        <taxon>Holothuria</taxon>
    </lineage>
</organism>
<evidence type="ECO:0000256" key="8">
    <source>
        <dbReference type="PIRSR" id="PIRSR602401-1"/>
    </source>
</evidence>
<evidence type="ECO:0000256" key="10">
    <source>
        <dbReference type="SAM" id="MobiDB-lite"/>
    </source>
</evidence>
<evidence type="ECO:0000256" key="2">
    <source>
        <dbReference type="ARBA" id="ARBA00010617"/>
    </source>
</evidence>
<dbReference type="GO" id="GO:0020037">
    <property type="term" value="F:heme binding"/>
    <property type="evidence" value="ECO:0007669"/>
    <property type="project" value="InterPro"/>
</dbReference>
<evidence type="ECO:0000313" key="11">
    <source>
        <dbReference type="EMBL" id="KAJ8042270.1"/>
    </source>
</evidence>
<evidence type="ECO:0000256" key="3">
    <source>
        <dbReference type="ARBA" id="ARBA00022617"/>
    </source>
</evidence>
<dbReference type="InterPro" id="IPR050479">
    <property type="entry name" value="CYP11_CYP27_families"/>
</dbReference>
<evidence type="ECO:0000256" key="6">
    <source>
        <dbReference type="ARBA" id="ARBA00023004"/>
    </source>
</evidence>
<keyword evidence="5 9" id="KW-0560">Oxidoreductase</keyword>
<dbReference type="Gene3D" id="1.10.630.10">
    <property type="entry name" value="Cytochrome P450"/>
    <property type="match status" value="1"/>
</dbReference>
<dbReference type="GO" id="GO:0005506">
    <property type="term" value="F:iron ion binding"/>
    <property type="evidence" value="ECO:0007669"/>
    <property type="project" value="InterPro"/>
</dbReference>
<dbReference type="InterPro" id="IPR002401">
    <property type="entry name" value="Cyt_P450_E_grp-I"/>
</dbReference>